<evidence type="ECO:0000256" key="5">
    <source>
        <dbReference type="ARBA" id="ARBA00023136"/>
    </source>
</evidence>
<dbReference type="GO" id="GO:0015920">
    <property type="term" value="P:lipopolysaccharide transport"/>
    <property type="evidence" value="ECO:0007669"/>
    <property type="project" value="TreeGrafter"/>
</dbReference>
<keyword evidence="2" id="KW-1003">Cell membrane</keyword>
<evidence type="ECO:0000313" key="8">
    <source>
        <dbReference type="EMBL" id="SVC20352.1"/>
    </source>
</evidence>
<dbReference type="PANTHER" id="PTHR33529:SF6">
    <property type="entry name" value="YJGP_YJGQ FAMILY PERMEASE"/>
    <property type="match status" value="1"/>
</dbReference>
<dbReference type="InterPro" id="IPR005495">
    <property type="entry name" value="LptG/LptF_permease"/>
</dbReference>
<evidence type="ECO:0008006" key="9">
    <source>
        <dbReference type="Google" id="ProtNLM"/>
    </source>
</evidence>
<evidence type="ECO:0000256" key="4">
    <source>
        <dbReference type="ARBA" id="ARBA00022989"/>
    </source>
</evidence>
<feature type="transmembrane region" description="Helical" evidence="7">
    <location>
        <begin position="269"/>
        <end position="287"/>
    </location>
</feature>
<dbReference type="AlphaFoldDB" id="A0A382KAC2"/>
<evidence type="ECO:0000256" key="3">
    <source>
        <dbReference type="ARBA" id="ARBA00022692"/>
    </source>
</evidence>
<dbReference type="GO" id="GO:0043190">
    <property type="term" value="C:ATP-binding cassette (ABC) transporter complex"/>
    <property type="evidence" value="ECO:0007669"/>
    <property type="project" value="TreeGrafter"/>
</dbReference>
<feature type="non-terminal residue" evidence="8">
    <location>
        <position position="326"/>
    </location>
</feature>
<evidence type="ECO:0000256" key="7">
    <source>
        <dbReference type="SAM" id="Phobius"/>
    </source>
</evidence>
<evidence type="ECO:0000256" key="2">
    <source>
        <dbReference type="ARBA" id="ARBA00022475"/>
    </source>
</evidence>
<keyword evidence="6" id="KW-0175">Coiled coil</keyword>
<dbReference type="Pfam" id="PF03739">
    <property type="entry name" value="LptF_LptG"/>
    <property type="match status" value="1"/>
</dbReference>
<keyword evidence="3 7" id="KW-0812">Transmembrane</keyword>
<keyword evidence="5 7" id="KW-0472">Membrane</keyword>
<reference evidence="8" key="1">
    <citation type="submission" date="2018-05" db="EMBL/GenBank/DDBJ databases">
        <authorList>
            <person name="Lanie J.A."/>
            <person name="Ng W.-L."/>
            <person name="Kazmierczak K.M."/>
            <person name="Andrzejewski T.M."/>
            <person name="Davidsen T.M."/>
            <person name="Wayne K.J."/>
            <person name="Tettelin H."/>
            <person name="Glass J.I."/>
            <person name="Rusch D."/>
            <person name="Podicherti R."/>
            <person name="Tsui H.-C.T."/>
            <person name="Winkler M.E."/>
        </authorList>
    </citation>
    <scope>NUCLEOTIDE SEQUENCE</scope>
</reference>
<protein>
    <recommendedName>
        <fullName evidence="9">YjgP/YjgQ family permease</fullName>
    </recommendedName>
</protein>
<evidence type="ECO:0000256" key="6">
    <source>
        <dbReference type="SAM" id="Coils"/>
    </source>
</evidence>
<feature type="transmembrane region" description="Helical" evidence="7">
    <location>
        <begin position="42"/>
        <end position="63"/>
    </location>
</feature>
<feature type="transmembrane region" description="Helical" evidence="7">
    <location>
        <begin position="75"/>
        <end position="99"/>
    </location>
</feature>
<evidence type="ECO:0000256" key="1">
    <source>
        <dbReference type="ARBA" id="ARBA00004651"/>
    </source>
</evidence>
<feature type="coiled-coil region" evidence="6">
    <location>
        <begin position="234"/>
        <end position="261"/>
    </location>
</feature>
<keyword evidence="4 7" id="KW-1133">Transmembrane helix</keyword>
<organism evidence="8">
    <name type="scientific">marine metagenome</name>
    <dbReference type="NCBI Taxonomy" id="408172"/>
    <lineage>
        <taxon>unclassified sequences</taxon>
        <taxon>metagenomes</taxon>
        <taxon>ecological metagenomes</taxon>
    </lineage>
</organism>
<gene>
    <name evidence="8" type="ORF">METZ01_LOCUS273206</name>
</gene>
<name>A0A382KAC2_9ZZZZ</name>
<comment type="subcellular location">
    <subcellularLocation>
        <location evidence="1">Cell membrane</location>
        <topology evidence="1">Multi-pass membrane protein</topology>
    </subcellularLocation>
</comment>
<dbReference type="EMBL" id="UINC01078866">
    <property type="protein sequence ID" value="SVC20352.1"/>
    <property type="molecule type" value="Genomic_DNA"/>
</dbReference>
<sequence length="326" mass="37127">MSAIGLVGIFLVVDFFERVDEFVRRDMPYSDLIYYYIYKIPTIAFYTAPQAVLLATVITLATLAQNNEIVAMKSCGIGVTSITTPIIGSALVVALLILVSNEYITPIATKRMNYIFEVKVQKNPVFGTGDLHIDIKRTKIWLVAKDGAIWNIRQFDPEEGRMDNVSIFYRADERSVQKRIDVKKVVWNGRYWEFFDGYIRKFRLGGIDSTVYFKKEIFPIEETLNDFIKNNKTIRSEELSLRQMNNKIQELTSEGKDTVKNRVELHQKISYPFISVVMALLAIPLSLRSSRHGGILFCMGVNLSMGFVLSFLYAMGISLGFGGIFN</sequence>
<feature type="transmembrane region" description="Helical" evidence="7">
    <location>
        <begin position="294"/>
        <end position="325"/>
    </location>
</feature>
<dbReference type="PANTHER" id="PTHR33529">
    <property type="entry name" value="SLR0882 PROTEIN-RELATED"/>
    <property type="match status" value="1"/>
</dbReference>
<accession>A0A382KAC2</accession>
<proteinExistence type="predicted"/>